<dbReference type="InterPro" id="IPR046373">
    <property type="entry name" value="Acyl-CoA_Oxase/DH_mid-dom_sf"/>
</dbReference>
<evidence type="ECO:0000259" key="2">
    <source>
        <dbReference type="Pfam" id="PF02771"/>
    </source>
</evidence>
<dbReference type="Pfam" id="PF02771">
    <property type="entry name" value="Acyl-CoA_dh_N"/>
    <property type="match status" value="1"/>
</dbReference>
<dbReference type="PANTHER" id="PTHR43884">
    <property type="entry name" value="ACYL-COA DEHYDROGENASE"/>
    <property type="match status" value="1"/>
</dbReference>
<dbReference type="PIRSF" id="PIRSF016578">
    <property type="entry name" value="HsaA"/>
    <property type="match status" value="1"/>
</dbReference>
<dbReference type="Pfam" id="PF08028">
    <property type="entry name" value="Acyl-CoA_dh_2"/>
    <property type="match status" value="1"/>
</dbReference>
<dbReference type="SUPFAM" id="SSF56645">
    <property type="entry name" value="Acyl-CoA dehydrogenase NM domain-like"/>
    <property type="match status" value="1"/>
</dbReference>
<dbReference type="Gene3D" id="1.20.140.10">
    <property type="entry name" value="Butyryl-CoA Dehydrogenase, subunit A, domain 3"/>
    <property type="match status" value="1"/>
</dbReference>
<protein>
    <submittedName>
        <fullName evidence="4">Acyl-CoA dehydrogenase family protein</fullName>
    </submittedName>
</protein>
<feature type="domain" description="Acyl-CoA dehydrogenase C-terminal" evidence="3">
    <location>
        <begin position="249"/>
        <end position="377"/>
    </location>
</feature>
<dbReference type="Gene3D" id="1.10.540.10">
    <property type="entry name" value="Acyl-CoA dehydrogenase/oxidase, N-terminal domain"/>
    <property type="match status" value="1"/>
</dbReference>
<sequence length="403" mass="45269">MKHNLSDVVVLQTNEELVEKAKSFVPKLRARGGETEELRRVPEDIIQEMKDEGLFKILRPKRYGGHQSNIRTYLDCLVEISRGCGSTGWVYSLCNIRELMIAESFSEKTHEEIYGPKTDVVFAGVFEPREIRVRRVEGGYHIDEGRWMFCSGSVHATWGYFGMPLVDETGAVIDHGLITLPFKDIEIGDDWHTLGMRGTSSHGVIIRDTFVPDHRAVSLSETKNGNFQSAHLRDDALYNTALFPALNLSLSAPALGLARAALDIFMERLPNRRISYTFYEKQSEAPVTHLQLSEASLKIDSAAMHFYRVADTLDAVAESGEYMDVETRVKVNGDMGIAVEYCKEAINILIGASGGSYIYDGNPLQRVFRDFWSMYVHGAILPSSQLETYGRILSGLEPNKDFI</sequence>
<gene>
    <name evidence="4" type="ORF">ACFPRA_10660</name>
</gene>
<keyword evidence="1" id="KW-0560">Oxidoreductase</keyword>
<dbReference type="SUPFAM" id="SSF47203">
    <property type="entry name" value="Acyl-CoA dehydrogenase C-terminal domain-like"/>
    <property type="match status" value="1"/>
</dbReference>
<evidence type="ECO:0000313" key="5">
    <source>
        <dbReference type="Proteomes" id="UP001596109"/>
    </source>
</evidence>
<dbReference type="InterPro" id="IPR037069">
    <property type="entry name" value="AcylCoA_DH/ox_N_sf"/>
</dbReference>
<evidence type="ECO:0000259" key="3">
    <source>
        <dbReference type="Pfam" id="PF08028"/>
    </source>
</evidence>
<dbReference type="InterPro" id="IPR013786">
    <property type="entry name" value="AcylCoA_DH/ox_N"/>
</dbReference>
<dbReference type="InterPro" id="IPR013107">
    <property type="entry name" value="Acyl-CoA_DH_C"/>
</dbReference>
<comment type="caution">
    <text evidence="4">The sequence shown here is derived from an EMBL/GenBank/DDBJ whole genome shotgun (WGS) entry which is preliminary data.</text>
</comment>
<evidence type="ECO:0000313" key="4">
    <source>
        <dbReference type="EMBL" id="MFC5589351.1"/>
    </source>
</evidence>
<evidence type="ECO:0000256" key="1">
    <source>
        <dbReference type="ARBA" id="ARBA00023002"/>
    </source>
</evidence>
<name>A0ABW0TIT7_9BACL</name>
<reference evidence="5" key="1">
    <citation type="journal article" date="2019" name="Int. J. Syst. Evol. Microbiol.">
        <title>The Global Catalogue of Microorganisms (GCM) 10K type strain sequencing project: providing services to taxonomists for standard genome sequencing and annotation.</title>
        <authorList>
            <consortium name="The Broad Institute Genomics Platform"/>
            <consortium name="The Broad Institute Genome Sequencing Center for Infectious Disease"/>
            <person name="Wu L."/>
            <person name="Ma J."/>
        </authorList>
    </citation>
    <scope>NUCLEOTIDE SEQUENCE [LARGE SCALE GENOMIC DNA]</scope>
    <source>
        <strain evidence="5">CGMCC 4.1434</strain>
    </source>
</reference>
<accession>A0ABW0TIT7</accession>
<dbReference type="InterPro" id="IPR009100">
    <property type="entry name" value="AcylCoA_DH/oxidase_NM_dom_sf"/>
</dbReference>
<feature type="domain" description="Acyl-CoA dehydrogenase/oxidase N-terminal" evidence="2">
    <location>
        <begin position="14"/>
        <end position="96"/>
    </location>
</feature>
<dbReference type="EMBL" id="JBHSNO010000005">
    <property type="protein sequence ID" value="MFC5589351.1"/>
    <property type="molecule type" value="Genomic_DNA"/>
</dbReference>
<dbReference type="RefSeq" id="WP_381433892.1">
    <property type="nucleotide sequence ID" value="NZ_JBHSNO010000005.1"/>
</dbReference>
<keyword evidence="5" id="KW-1185">Reference proteome</keyword>
<dbReference type="Proteomes" id="UP001596109">
    <property type="component" value="Unassembled WGS sequence"/>
</dbReference>
<dbReference type="InterPro" id="IPR036250">
    <property type="entry name" value="AcylCo_DH-like_C"/>
</dbReference>
<proteinExistence type="predicted"/>
<dbReference type="Gene3D" id="2.40.110.10">
    <property type="entry name" value="Butyryl-CoA Dehydrogenase, subunit A, domain 2"/>
    <property type="match status" value="1"/>
</dbReference>
<dbReference type="PANTHER" id="PTHR43884:SF25">
    <property type="entry name" value="ACYL-COA DEHYDROGENASE YDBM-RELATED"/>
    <property type="match status" value="1"/>
</dbReference>
<organism evidence="4 5">
    <name type="scientific">Sporosarcina soli</name>
    <dbReference type="NCBI Taxonomy" id="334736"/>
    <lineage>
        <taxon>Bacteria</taxon>
        <taxon>Bacillati</taxon>
        <taxon>Bacillota</taxon>
        <taxon>Bacilli</taxon>
        <taxon>Bacillales</taxon>
        <taxon>Caryophanaceae</taxon>
        <taxon>Sporosarcina</taxon>
    </lineage>
</organism>